<feature type="compositionally biased region" description="Basic and acidic residues" evidence="1">
    <location>
        <begin position="290"/>
        <end position="301"/>
    </location>
</feature>
<feature type="compositionally biased region" description="Polar residues" evidence="1">
    <location>
        <begin position="1055"/>
        <end position="1068"/>
    </location>
</feature>
<feature type="compositionally biased region" description="Polar residues" evidence="1">
    <location>
        <begin position="814"/>
        <end position="827"/>
    </location>
</feature>
<feature type="compositionally biased region" description="Low complexity" evidence="1">
    <location>
        <begin position="421"/>
        <end position="433"/>
    </location>
</feature>
<feature type="region of interest" description="Disordered" evidence="1">
    <location>
        <begin position="954"/>
        <end position="1000"/>
    </location>
</feature>
<evidence type="ECO:0000259" key="2">
    <source>
        <dbReference type="PROSITE" id="PS50800"/>
    </source>
</evidence>
<organism evidence="3 4">
    <name type="scientific">Digitaria exilis</name>
    <dbReference type="NCBI Taxonomy" id="1010633"/>
    <lineage>
        <taxon>Eukaryota</taxon>
        <taxon>Viridiplantae</taxon>
        <taxon>Streptophyta</taxon>
        <taxon>Embryophyta</taxon>
        <taxon>Tracheophyta</taxon>
        <taxon>Spermatophyta</taxon>
        <taxon>Magnoliopsida</taxon>
        <taxon>Liliopsida</taxon>
        <taxon>Poales</taxon>
        <taxon>Poaceae</taxon>
        <taxon>PACMAD clade</taxon>
        <taxon>Panicoideae</taxon>
        <taxon>Panicodae</taxon>
        <taxon>Paniceae</taxon>
        <taxon>Anthephorinae</taxon>
        <taxon>Digitaria</taxon>
    </lineage>
</organism>
<feature type="region of interest" description="Disordered" evidence="1">
    <location>
        <begin position="1381"/>
        <end position="1405"/>
    </location>
</feature>
<dbReference type="PROSITE" id="PS50800">
    <property type="entry name" value="SAP"/>
    <property type="match status" value="1"/>
</dbReference>
<sequence length="1905" mass="207379">MDFGGMKRPELQALCKRHGLPAGGTNADLVARLDAALSVRKQRASLTLTIPHCSVAAPPSARRNAPRVRFCFGGMVGSTASLNAARFCLFAFLQGGAEAEEEAVLGVATRKGCLKRPVGDAGEAKKVTFAVQESRGRRLRSRVVWSPVVSKTRGKRAEAGVDSAPDDGISADAGANVPVRRSRRNSLTAADAEEIEAAVTVDRKRKCKDQEIAEDAAANAPVVPSRRVTRRSSLSGNAVLLPPAVEKKMGREKAADGKNKLAAEEQVAEAQDSSAATTVVENKRSRRKRENCDPDVQKSAKVEAPSRTTRSRSVEAALMSPTVVENKRRKTGDGQPDVELPTVSEVVKKDAPVTRSLRNRVVQVNNPVVEETRTSQQLENKAQPSRPATRRHKQVESSVEEEDQEQVAVPNKAPLSRRSGRNNSEASNANSENNKLVSALVEAKDLQVAYPLTRRNAKAQDAEKQPIVKEPVRRSTRKSVVSIMLDSEDKDPTEEKNPEAPVRRSMRRSVVPAKDVKGAGEEIQHAKGEDAVKQPAITEPVRQSTRKSLASAMHEKEENDLSAEKNPGAHVRRSSRKSVVPVKDVGEDIQNTKGEDAEKQLSVKQPVRRSSRKSVLPDTLENESGFIVAETNAEAHARRSTRKSVLPNMINTENPDLSKMARNGNFETGKCEDDKQQIVNEPVRRLRRSVVTVTIEEPYKGLHYGNISKIPMRRLTRKSIAFNVVEKGSMDNTEKVGMEESEAGTRKPKVRDHGVAMVISGNDSQAVLQRSIGKSSNHYLSDDNETQPGSEKCMSRESVGEDVMKLRNHRRSSMEISSSAKDSSNIEDFSGQKFRKQQRSQTPIEKGDTGANYDRQLRTQQASHSTTSKERSSKRRWTTAPEEVTSAEEANEVMVIREATEDTCKVSHVYCEPSSRIQEICQVNATGEEYSSGPSLGTVTLPDEICSTQSVHEAIPGSESSEAAKESLDKSKQPQEHTAIQHDDNHLSETRNEELDQSSSVAELHSGFVLEDKTLMGEGEINMGAKGISFIYVLPAEFAVGDGEGQSPVAGHGSDTASGSALPTSDNNPEIHCDVITEESIRADDLGRCPSMDGKGNLLTNLHSEGAADNSILPALNAAKGCSSDERHSSFGLEVMFTEASKDTAVEVDGGNKSITCLTPGFHVGSDCGLEDEDVIKEEVVTEWKSFDEHAAAKTDLKSNLNCEFTGIDMDSDCSIAEKNMRLVADNTDEEEATIQVQQDGVQEGDPEKPSLFSATPKCKRECGLPEETVLQSKNQGCSSSAEQSPFGIESLLSQESIEKSVEYDALAASVYTEIGFDELKECHVKRALENAHVSKPHHDTDEGSCPVSKTDDFMCTSQQGNGIEAMRGTNSEEVACKGEGSDKLVHCDDPEPSSEKTDVNEQAPDNAYGVSDVVLSSTLHAPANENYDACLGSNIGLTHQGHKDQCSEDTEKRFASKTLSNDIFEGATSKYIECGDVLLPAEERSHSQDDQLNSKLEGTKVVESGCNFSKDFSSDLDNGSVVGIVGERTPPGSSLPKDLSTEYNTKQEHLDGPSAEIFRDGSTTYRGENVSRVGHLATSSKHDGALSEEAVRTMKKYAGTCSSNPRELLMDLQSPLSKEKIEGSISHDGLAFPSAKSSGNESVDVEQRVEVSNLVIINPEVVFLSYWLSINAICSNDVPGTIENPSFSIATTDYKHDGALSEEAAHKLKKYTGTCSEDPKHLVIELQSLFSEASIETSVSHDDLAFPSAESGINEPTVCHFEKPVDTLVSSEPDTYQGRCHDLSRAEEKESCMSASVQHNESGGMYFLYVQSPSRFLRSSHMKDLVTSAHINLADDAHLIESPLIMQSLYCRNIVVEEVLCEEKEKGKSFPTSDSDVLQSNSNEYGKPELVCSLREICFVVVSV</sequence>
<feature type="compositionally biased region" description="Basic and acidic residues" evidence="1">
    <location>
        <begin position="458"/>
        <end position="473"/>
    </location>
</feature>
<protein>
    <recommendedName>
        <fullName evidence="2">SAP domain-containing protein</fullName>
    </recommendedName>
</protein>
<feature type="compositionally biased region" description="Basic and acidic residues" evidence="1">
    <location>
        <begin position="493"/>
        <end position="502"/>
    </location>
</feature>
<feature type="region of interest" description="Disordered" evidence="1">
    <location>
        <begin position="367"/>
        <end position="433"/>
    </location>
</feature>
<feature type="region of interest" description="Disordered" evidence="1">
    <location>
        <begin position="455"/>
        <end position="616"/>
    </location>
</feature>
<dbReference type="Pfam" id="PF02037">
    <property type="entry name" value="SAP"/>
    <property type="match status" value="1"/>
</dbReference>
<feature type="compositionally biased region" description="Basic and acidic residues" evidence="1">
    <location>
        <begin position="514"/>
        <end position="532"/>
    </location>
</feature>
<feature type="compositionally biased region" description="Basic and acidic residues" evidence="1">
    <location>
        <begin position="962"/>
        <end position="994"/>
    </location>
</feature>
<dbReference type="InterPro" id="IPR003034">
    <property type="entry name" value="SAP_dom"/>
</dbReference>
<evidence type="ECO:0000313" key="4">
    <source>
        <dbReference type="Proteomes" id="UP000636709"/>
    </source>
</evidence>
<dbReference type="EMBL" id="JACEFO010001651">
    <property type="protein sequence ID" value="KAF8726271.1"/>
    <property type="molecule type" value="Genomic_DNA"/>
</dbReference>
<reference evidence="3" key="1">
    <citation type="submission" date="2020-07" db="EMBL/GenBank/DDBJ databases">
        <title>Genome sequence and genetic diversity analysis of an under-domesticated orphan crop, white fonio (Digitaria exilis).</title>
        <authorList>
            <person name="Bennetzen J.L."/>
            <person name="Chen S."/>
            <person name="Ma X."/>
            <person name="Wang X."/>
            <person name="Yssel A.E.J."/>
            <person name="Chaluvadi S.R."/>
            <person name="Johnson M."/>
            <person name="Gangashetty P."/>
            <person name="Hamidou F."/>
            <person name="Sanogo M.D."/>
            <person name="Zwaenepoel A."/>
            <person name="Wallace J."/>
            <person name="Van De Peer Y."/>
            <person name="Van Deynze A."/>
        </authorList>
    </citation>
    <scope>NUCLEOTIDE SEQUENCE</scope>
    <source>
        <tissue evidence="3">Leaves</tissue>
    </source>
</reference>
<feature type="region of interest" description="Disordered" evidence="1">
    <location>
        <begin position="266"/>
        <end position="314"/>
    </location>
</feature>
<dbReference type="SMART" id="SM00513">
    <property type="entry name" value="SAP"/>
    <property type="match status" value="1"/>
</dbReference>
<feature type="region of interest" description="Disordered" evidence="1">
    <location>
        <begin position="324"/>
        <end position="343"/>
    </location>
</feature>
<feature type="compositionally biased region" description="Basic and acidic residues" evidence="1">
    <location>
        <begin position="1381"/>
        <end position="1400"/>
    </location>
</feature>
<feature type="compositionally biased region" description="Basic and acidic residues" evidence="1">
    <location>
        <begin position="553"/>
        <end position="563"/>
    </location>
</feature>
<accession>A0A835F284</accession>
<feature type="compositionally biased region" description="Basic and acidic residues" evidence="1">
    <location>
        <begin position="793"/>
        <end position="805"/>
    </location>
</feature>
<evidence type="ECO:0000256" key="1">
    <source>
        <dbReference type="SAM" id="MobiDB-lite"/>
    </source>
</evidence>
<feature type="region of interest" description="Disordered" evidence="1">
    <location>
        <begin position="1045"/>
        <end position="1070"/>
    </location>
</feature>
<feature type="compositionally biased region" description="Polar residues" evidence="1">
    <location>
        <begin position="271"/>
        <end position="280"/>
    </location>
</feature>
<dbReference type="OrthoDB" id="658285at2759"/>
<proteinExistence type="predicted"/>
<gene>
    <name evidence="3" type="ORF">HU200_019729</name>
</gene>
<feature type="region of interest" description="Disordered" evidence="1">
    <location>
        <begin position="774"/>
        <end position="887"/>
    </location>
</feature>
<name>A0A835F284_9POAL</name>
<feature type="compositionally biased region" description="Polar residues" evidence="1">
    <location>
        <begin position="374"/>
        <end position="383"/>
    </location>
</feature>
<dbReference type="Gene3D" id="1.10.720.30">
    <property type="entry name" value="SAP domain"/>
    <property type="match status" value="1"/>
</dbReference>
<dbReference type="Proteomes" id="UP000636709">
    <property type="component" value="Unassembled WGS sequence"/>
</dbReference>
<comment type="caution">
    <text evidence="3">The sequence shown here is derived from an EMBL/GenBank/DDBJ whole genome shotgun (WGS) entry which is preliminary data.</text>
</comment>
<dbReference type="InterPro" id="IPR036361">
    <property type="entry name" value="SAP_dom_sf"/>
</dbReference>
<feature type="domain" description="SAP" evidence="2">
    <location>
        <begin position="3"/>
        <end position="37"/>
    </location>
</feature>
<evidence type="ECO:0000313" key="3">
    <source>
        <dbReference type="EMBL" id="KAF8726271.1"/>
    </source>
</evidence>
<keyword evidence="4" id="KW-1185">Reference proteome</keyword>